<evidence type="ECO:0000313" key="2">
    <source>
        <dbReference type="EMBL" id="KAK7275894.1"/>
    </source>
</evidence>
<reference evidence="2 3" key="1">
    <citation type="submission" date="2024-01" db="EMBL/GenBank/DDBJ databases">
        <title>The genomes of 5 underutilized Papilionoideae crops provide insights into root nodulation and disease resistanc.</title>
        <authorList>
            <person name="Yuan L."/>
        </authorList>
    </citation>
    <scope>NUCLEOTIDE SEQUENCE [LARGE SCALE GENOMIC DNA]</scope>
    <source>
        <strain evidence="2">ZHUSHIDOU_FW_LH</strain>
        <tissue evidence="2">Leaf</tissue>
    </source>
</reference>
<organism evidence="2 3">
    <name type="scientific">Crotalaria pallida</name>
    <name type="common">Smooth rattlebox</name>
    <name type="synonym">Crotalaria striata</name>
    <dbReference type="NCBI Taxonomy" id="3830"/>
    <lineage>
        <taxon>Eukaryota</taxon>
        <taxon>Viridiplantae</taxon>
        <taxon>Streptophyta</taxon>
        <taxon>Embryophyta</taxon>
        <taxon>Tracheophyta</taxon>
        <taxon>Spermatophyta</taxon>
        <taxon>Magnoliopsida</taxon>
        <taxon>eudicotyledons</taxon>
        <taxon>Gunneridae</taxon>
        <taxon>Pentapetalae</taxon>
        <taxon>rosids</taxon>
        <taxon>fabids</taxon>
        <taxon>Fabales</taxon>
        <taxon>Fabaceae</taxon>
        <taxon>Papilionoideae</taxon>
        <taxon>50 kb inversion clade</taxon>
        <taxon>genistoids sensu lato</taxon>
        <taxon>core genistoids</taxon>
        <taxon>Crotalarieae</taxon>
        <taxon>Crotalaria</taxon>
    </lineage>
</organism>
<sequence>MKQKHNDNENTKGFLKKLNFKTGVGATQQYLIHFPHATNTIAFYCRPTVKGATDVEGMSIDENNSQDTSLPHKRSYSDNQQGTMSVSNESLSKNNESTSSTKPGVKDSDVEGMPIYDNNIHATSLPHQKSDFDNQPRSRIQPHSHSFHSCSLDLKLKEALIILFWDLLSARVIQV</sequence>
<dbReference type="EMBL" id="JAYWIO010000003">
    <property type="protein sequence ID" value="KAK7275894.1"/>
    <property type="molecule type" value="Genomic_DNA"/>
</dbReference>
<dbReference type="AlphaFoldDB" id="A0AAN9FGJ7"/>
<feature type="compositionally biased region" description="Polar residues" evidence="1">
    <location>
        <begin position="77"/>
        <end position="102"/>
    </location>
</feature>
<evidence type="ECO:0000313" key="3">
    <source>
        <dbReference type="Proteomes" id="UP001372338"/>
    </source>
</evidence>
<evidence type="ECO:0000256" key="1">
    <source>
        <dbReference type="SAM" id="MobiDB-lite"/>
    </source>
</evidence>
<gene>
    <name evidence="2" type="ORF">RIF29_17020</name>
</gene>
<comment type="caution">
    <text evidence="2">The sequence shown here is derived from an EMBL/GenBank/DDBJ whole genome shotgun (WGS) entry which is preliminary data.</text>
</comment>
<proteinExistence type="predicted"/>
<dbReference type="Proteomes" id="UP001372338">
    <property type="component" value="Unassembled WGS sequence"/>
</dbReference>
<name>A0AAN9FGJ7_CROPI</name>
<feature type="region of interest" description="Disordered" evidence="1">
    <location>
        <begin position="59"/>
        <end position="111"/>
    </location>
</feature>
<accession>A0AAN9FGJ7</accession>
<protein>
    <submittedName>
        <fullName evidence="2">Uncharacterized protein</fullName>
    </submittedName>
</protein>
<keyword evidence="3" id="KW-1185">Reference proteome</keyword>